<reference evidence="3 4" key="1">
    <citation type="submission" date="2018-06" db="EMBL/GenBank/DDBJ databases">
        <title>Draft Whole-Genome Sequence of the purple photosynthetic bacterium Rhodospeudomonas palustris XCP.</title>
        <authorList>
            <person name="Rayyan A."/>
            <person name="Meyer T.E."/>
            <person name="Kyndt J.A."/>
        </authorList>
    </citation>
    <scope>NUCLEOTIDE SEQUENCE [LARGE SCALE GENOMIC DNA]</scope>
    <source>
        <strain evidence="3 4">XCP</strain>
    </source>
</reference>
<gene>
    <name evidence="3" type="ORF">DNX69_11715</name>
</gene>
<dbReference type="RefSeq" id="WP_110786172.1">
    <property type="nucleotide sequence ID" value="NZ_QKQS01000016.1"/>
</dbReference>
<dbReference type="Gene3D" id="3.10.450.50">
    <property type="match status" value="1"/>
</dbReference>
<dbReference type="SUPFAM" id="SSF54427">
    <property type="entry name" value="NTF2-like"/>
    <property type="match status" value="1"/>
</dbReference>
<protein>
    <submittedName>
        <fullName evidence="3">Ring-hydroxylating dioxygenase subunit beta</fullName>
    </submittedName>
</protein>
<dbReference type="GO" id="GO:0051213">
    <property type="term" value="F:dioxygenase activity"/>
    <property type="evidence" value="ECO:0007669"/>
    <property type="project" value="UniProtKB-KW"/>
</dbReference>
<keyword evidence="3" id="KW-0223">Dioxygenase</keyword>
<accession>A0A323UGV2</accession>
<comment type="caution">
    <text evidence="3">The sequence shown here is derived from an EMBL/GenBank/DDBJ whole genome shotgun (WGS) entry which is preliminary data.</text>
</comment>
<dbReference type="InterPro" id="IPR032710">
    <property type="entry name" value="NTF2-like_dom_sf"/>
</dbReference>
<dbReference type="Pfam" id="PF00866">
    <property type="entry name" value="Ring_hydroxyl_B"/>
    <property type="match status" value="1"/>
</dbReference>
<dbReference type="OrthoDB" id="7446267at2"/>
<dbReference type="AlphaFoldDB" id="A0A323UGV2"/>
<comment type="similarity">
    <text evidence="1">Belongs to the bacterial ring-hydroxylating dioxygenase beta subunit family.</text>
</comment>
<sequence length="185" mass="21394">MEVETSERPADDILKQWTGRDLSYAAQVDADLHQEVSQFLYREARLQDTHEYDAWEALWTDDAVYWVPANGADTDPEREMSLIYDNRSRIALRVRQLKTGRRHSQTPPSQLARIIGNIELLQSEGQDIGVACNSQIFETNLRGDTMWAARCCYRLRRQQGALKMAYKKVVLVNNNKPIYTISFLI</sequence>
<evidence type="ECO:0000313" key="3">
    <source>
        <dbReference type="EMBL" id="PZA11774.1"/>
    </source>
</evidence>
<dbReference type="InterPro" id="IPR000391">
    <property type="entry name" value="Rng_hydr_dOase-bsu"/>
</dbReference>
<dbReference type="EMBL" id="QKQS01000016">
    <property type="protein sequence ID" value="PZA11774.1"/>
    <property type="molecule type" value="Genomic_DNA"/>
</dbReference>
<name>A0A323UGV2_RHOPL</name>
<organism evidence="3 4">
    <name type="scientific">Rhodopseudomonas palustris</name>
    <dbReference type="NCBI Taxonomy" id="1076"/>
    <lineage>
        <taxon>Bacteria</taxon>
        <taxon>Pseudomonadati</taxon>
        <taxon>Pseudomonadota</taxon>
        <taxon>Alphaproteobacteria</taxon>
        <taxon>Hyphomicrobiales</taxon>
        <taxon>Nitrobacteraceae</taxon>
        <taxon>Rhodopseudomonas</taxon>
    </lineage>
</organism>
<evidence type="ECO:0000256" key="1">
    <source>
        <dbReference type="ARBA" id="ARBA00009570"/>
    </source>
</evidence>
<dbReference type="PANTHER" id="PTHR41534">
    <property type="entry name" value="BLR3401 PROTEIN"/>
    <property type="match status" value="1"/>
</dbReference>
<keyword evidence="2" id="KW-0560">Oxidoreductase</keyword>
<evidence type="ECO:0000313" key="4">
    <source>
        <dbReference type="Proteomes" id="UP000248134"/>
    </source>
</evidence>
<proteinExistence type="inferred from homology"/>
<dbReference type="PANTHER" id="PTHR41534:SF2">
    <property type="entry name" value="3-PHENYLPROPIONATE_CINNAMIC ACID DIOXYGENASE SUBUNIT BETA"/>
    <property type="match status" value="1"/>
</dbReference>
<dbReference type="CDD" id="cd00667">
    <property type="entry name" value="ring_hydroxylating_dioxygenases_beta"/>
    <property type="match status" value="1"/>
</dbReference>
<dbReference type="GO" id="GO:0019380">
    <property type="term" value="P:3-phenylpropionate catabolic process"/>
    <property type="evidence" value="ECO:0007669"/>
    <property type="project" value="TreeGrafter"/>
</dbReference>
<evidence type="ECO:0000256" key="2">
    <source>
        <dbReference type="ARBA" id="ARBA00023002"/>
    </source>
</evidence>
<dbReference type="Proteomes" id="UP000248134">
    <property type="component" value="Unassembled WGS sequence"/>
</dbReference>